<reference evidence="2" key="1">
    <citation type="submission" date="2018-05" db="EMBL/GenBank/DDBJ databases">
        <authorList>
            <person name="Lanie J.A."/>
            <person name="Ng W.-L."/>
            <person name="Kazmierczak K.M."/>
            <person name="Andrzejewski T.M."/>
            <person name="Davidsen T.M."/>
            <person name="Wayne K.J."/>
            <person name="Tettelin H."/>
            <person name="Glass J.I."/>
            <person name="Rusch D."/>
            <person name="Podicherti R."/>
            <person name="Tsui H.-C.T."/>
            <person name="Winkler M.E."/>
        </authorList>
    </citation>
    <scope>NUCLEOTIDE SEQUENCE</scope>
</reference>
<feature type="transmembrane region" description="Helical" evidence="1">
    <location>
        <begin position="56"/>
        <end position="75"/>
    </location>
</feature>
<accession>A0A381ZDX2</accession>
<organism evidence="2">
    <name type="scientific">marine metagenome</name>
    <dbReference type="NCBI Taxonomy" id="408172"/>
    <lineage>
        <taxon>unclassified sequences</taxon>
        <taxon>metagenomes</taxon>
        <taxon>ecological metagenomes</taxon>
    </lineage>
</organism>
<feature type="transmembrane region" description="Helical" evidence="1">
    <location>
        <begin position="134"/>
        <end position="159"/>
    </location>
</feature>
<name>A0A381ZDX2_9ZZZZ</name>
<evidence type="ECO:0000256" key="1">
    <source>
        <dbReference type="SAM" id="Phobius"/>
    </source>
</evidence>
<keyword evidence="1" id="KW-0812">Transmembrane</keyword>
<protein>
    <recommendedName>
        <fullName evidence="3">Rod shape-determining protein MreD</fullName>
    </recommendedName>
</protein>
<evidence type="ECO:0008006" key="3">
    <source>
        <dbReference type="Google" id="ProtNLM"/>
    </source>
</evidence>
<dbReference type="AlphaFoldDB" id="A0A381ZDX2"/>
<keyword evidence="1" id="KW-0472">Membrane</keyword>
<feature type="transmembrane region" description="Helical" evidence="1">
    <location>
        <begin position="110"/>
        <end position="128"/>
    </location>
</feature>
<keyword evidence="1" id="KW-1133">Transmembrane helix</keyword>
<proteinExistence type="predicted"/>
<feature type="transmembrane region" description="Helical" evidence="1">
    <location>
        <begin position="12"/>
        <end position="28"/>
    </location>
</feature>
<feature type="transmembrane region" description="Helical" evidence="1">
    <location>
        <begin position="81"/>
        <end position="98"/>
    </location>
</feature>
<sequence>MALLFRNIKNKFLELIPLFLLFFISLSGNSIVDVNFFSINVNYILIYFWVLRRPQILGYGFIFLSGIISDVVFGLPVGATPLALLLLAAAATYVRLVTVRVSLLNDWISFIPALLLANFVYYISLYYSDYSIDYLYLFSNSIFTFIFYPALWIIFSILLNLMKS</sequence>
<dbReference type="EMBL" id="UINC01020962">
    <property type="protein sequence ID" value="SVA87508.1"/>
    <property type="molecule type" value="Genomic_DNA"/>
</dbReference>
<gene>
    <name evidence="2" type="ORF">METZ01_LOCUS140362</name>
</gene>
<evidence type="ECO:0000313" key="2">
    <source>
        <dbReference type="EMBL" id="SVA87508.1"/>
    </source>
</evidence>